<dbReference type="CDD" id="cd16448">
    <property type="entry name" value="RING-H2"/>
    <property type="match status" value="1"/>
</dbReference>
<reference evidence="4 5" key="1">
    <citation type="journal article" date="2015" name="Proc. Natl. Acad. Sci. U.S.A.">
        <title>The resurrection genome of Boea hygrometrica: A blueprint for survival of dehydration.</title>
        <authorList>
            <person name="Xiao L."/>
            <person name="Yang G."/>
            <person name="Zhang L."/>
            <person name="Yang X."/>
            <person name="Zhao S."/>
            <person name="Ji Z."/>
            <person name="Zhou Q."/>
            <person name="Hu M."/>
            <person name="Wang Y."/>
            <person name="Chen M."/>
            <person name="Xu Y."/>
            <person name="Jin H."/>
            <person name="Xiao X."/>
            <person name="Hu G."/>
            <person name="Bao F."/>
            <person name="Hu Y."/>
            <person name="Wan P."/>
            <person name="Li L."/>
            <person name="Deng X."/>
            <person name="Kuang T."/>
            <person name="Xiang C."/>
            <person name="Zhu J.K."/>
            <person name="Oliver M.J."/>
            <person name="He Y."/>
        </authorList>
    </citation>
    <scope>NUCLEOTIDE SEQUENCE [LARGE SCALE GENOMIC DNA]</scope>
    <source>
        <strain evidence="5">cv. XS01</strain>
    </source>
</reference>
<evidence type="ECO:0000256" key="2">
    <source>
        <dbReference type="SAM" id="MobiDB-lite"/>
    </source>
</evidence>
<dbReference type="InterPro" id="IPR013083">
    <property type="entry name" value="Znf_RING/FYVE/PHD"/>
</dbReference>
<dbReference type="GO" id="GO:0008270">
    <property type="term" value="F:zinc ion binding"/>
    <property type="evidence" value="ECO:0007669"/>
    <property type="project" value="UniProtKB-KW"/>
</dbReference>
<dbReference type="OrthoDB" id="1938835at2759"/>
<dbReference type="SUPFAM" id="SSF57850">
    <property type="entry name" value="RING/U-box"/>
    <property type="match status" value="1"/>
</dbReference>
<sequence length="441" mass="48653">MGAICCVAAKSRTITNRPSSETMQRQARYSPSWSFRCDNRGRVAGEEIPANWLHNGGGGNSRVDVKSGTLFETAFASDEGSPLDSFRSPAWQNPAVSGGNTGVLRFPSSDQSMSCSLVKVKEPTETPYISCPSPTKKLSPAAPSVSSLSTSPLSSQSHDVHPNSTPSTWHHLSPGRLLLRQVSDSRIPEYKSPTFSISEEASSFFPPVWGNDSNRGSNGGSSDSWSIPGFSEIMTNRTERWSFDSETSRFSRGKNTCSVGHSGSSSLDLQTCGVCSKLLTERSSFRWNSHISSNELAVVSVLTCGHVYHSECLENMTPEINKYDPDCPVCIFGEKRVMKMSGKALKAELDSKARKRLKKRVVDSEVHSNFVFDLHRNGEVEGRGPKMSSSSSMRSSLGKPFLWRPFSFNFKVNRFMSENQSTRKKGFFWGRSMSENQSIKN</sequence>
<feature type="compositionally biased region" description="Low complexity" evidence="2">
    <location>
        <begin position="138"/>
        <end position="157"/>
    </location>
</feature>
<dbReference type="InterPro" id="IPR001841">
    <property type="entry name" value="Znf_RING"/>
</dbReference>
<organism evidence="4 5">
    <name type="scientific">Dorcoceras hygrometricum</name>
    <dbReference type="NCBI Taxonomy" id="472368"/>
    <lineage>
        <taxon>Eukaryota</taxon>
        <taxon>Viridiplantae</taxon>
        <taxon>Streptophyta</taxon>
        <taxon>Embryophyta</taxon>
        <taxon>Tracheophyta</taxon>
        <taxon>Spermatophyta</taxon>
        <taxon>Magnoliopsida</taxon>
        <taxon>eudicotyledons</taxon>
        <taxon>Gunneridae</taxon>
        <taxon>Pentapetalae</taxon>
        <taxon>asterids</taxon>
        <taxon>lamiids</taxon>
        <taxon>Lamiales</taxon>
        <taxon>Gesneriaceae</taxon>
        <taxon>Didymocarpoideae</taxon>
        <taxon>Trichosporeae</taxon>
        <taxon>Loxocarpinae</taxon>
        <taxon>Dorcoceras</taxon>
    </lineage>
</organism>
<dbReference type="PANTHER" id="PTHR31150:SF26">
    <property type="entry name" value="RING-TYPE DOMAIN-CONTAINING PROTEIN"/>
    <property type="match status" value="1"/>
</dbReference>
<keyword evidence="1" id="KW-0863">Zinc-finger</keyword>
<dbReference type="PROSITE" id="PS50089">
    <property type="entry name" value="ZF_RING_2"/>
    <property type="match status" value="1"/>
</dbReference>
<protein>
    <recommendedName>
        <fullName evidence="3">RING-type domain-containing protein</fullName>
    </recommendedName>
</protein>
<feature type="domain" description="RING-type" evidence="3">
    <location>
        <begin position="272"/>
        <end position="330"/>
    </location>
</feature>
<evidence type="ECO:0000313" key="5">
    <source>
        <dbReference type="Proteomes" id="UP000250235"/>
    </source>
</evidence>
<name>A0A2Z7D5T7_9LAMI</name>
<feature type="region of interest" description="Disordered" evidence="2">
    <location>
        <begin position="125"/>
        <end position="171"/>
    </location>
</feature>
<keyword evidence="1" id="KW-0862">Zinc</keyword>
<evidence type="ECO:0000259" key="3">
    <source>
        <dbReference type="PROSITE" id="PS50089"/>
    </source>
</evidence>
<dbReference type="SMART" id="SM00184">
    <property type="entry name" value="RING"/>
    <property type="match status" value="1"/>
</dbReference>
<dbReference type="PANTHER" id="PTHR31150">
    <property type="entry name" value="EXPRESSED PROTEIN"/>
    <property type="match status" value="1"/>
</dbReference>
<keyword evidence="5" id="KW-1185">Reference proteome</keyword>
<dbReference type="Proteomes" id="UP000250235">
    <property type="component" value="Unassembled WGS sequence"/>
</dbReference>
<keyword evidence="1" id="KW-0479">Metal-binding</keyword>
<accession>A0A2Z7D5T7</accession>
<dbReference type="Gene3D" id="3.30.40.10">
    <property type="entry name" value="Zinc/RING finger domain, C3HC4 (zinc finger)"/>
    <property type="match status" value="1"/>
</dbReference>
<proteinExistence type="predicted"/>
<gene>
    <name evidence="4" type="ORF">F511_25292</name>
</gene>
<evidence type="ECO:0000256" key="1">
    <source>
        <dbReference type="PROSITE-ProRule" id="PRU00175"/>
    </source>
</evidence>
<evidence type="ECO:0000313" key="4">
    <source>
        <dbReference type="EMBL" id="KZV54992.1"/>
    </source>
</evidence>
<dbReference type="EMBL" id="KQ989042">
    <property type="protein sequence ID" value="KZV54992.1"/>
    <property type="molecule type" value="Genomic_DNA"/>
</dbReference>
<dbReference type="AlphaFoldDB" id="A0A2Z7D5T7"/>